<reference evidence="2 3" key="1">
    <citation type="submission" date="2018-10" db="EMBL/GenBank/DDBJ databases">
        <title>Genomic Encyclopedia of Archaeal and Bacterial Type Strains, Phase II (KMG-II): from individual species to whole genera.</title>
        <authorList>
            <person name="Goeker M."/>
        </authorList>
    </citation>
    <scope>NUCLEOTIDE SEQUENCE [LARGE SCALE GENOMIC DNA]</scope>
    <source>
        <strain evidence="2 3">DSM 18602</strain>
    </source>
</reference>
<accession>A0A495J656</accession>
<dbReference type="SMART" id="SM01126">
    <property type="entry name" value="DDE_Tnp_IS1595"/>
    <property type="match status" value="1"/>
</dbReference>
<dbReference type="InterPro" id="IPR024442">
    <property type="entry name" value="Transposase_Zn_ribbon"/>
</dbReference>
<dbReference type="Pfam" id="PF12762">
    <property type="entry name" value="DDE_Tnp_IS1595"/>
    <property type="match status" value="1"/>
</dbReference>
<evidence type="ECO:0000259" key="1">
    <source>
        <dbReference type="SMART" id="SM01126"/>
    </source>
</evidence>
<name>A0A495J656_9SPHI</name>
<evidence type="ECO:0000313" key="2">
    <source>
        <dbReference type="EMBL" id="RKR83479.1"/>
    </source>
</evidence>
<dbReference type="Pfam" id="PF12760">
    <property type="entry name" value="Zn_ribbon_IS1595"/>
    <property type="match status" value="1"/>
</dbReference>
<proteinExistence type="predicted"/>
<organism evidence="2 3">
    <name type="scientific">Mucilaginibacter gracilis</name>
    <dbReference type="NCBI Taxonomy" id="423350"/>
    <lineage>
        <taxon>Bacteria</taxon>
        <taxon>Pseudomonadati</taxon>
        <taxon>Bacteroidota</taxon>
        <taxon>Sphingobacteriia</taxon>
        <taxon>Sphingobacteriales</taxon>
        <taxon>Sphingobacteriaceae</taxon>
        <taxon>Mucilaginibacter</taxon>
    </lineage>
</organism>
<dbReference type="Proteomes" id="UP000268007">
    <property type="component" value="Unassembled WGS sequence"/>
</dbReference>
<comment type="caution">
    <text evidence="2">The sequence shown here is derived from an EMBL/GenBank/DDBJ whole genome shotgun (WGS) entry which is preliminary data.</text>
</comment>
<gene>
    <name evidence="2" type="ORF">BDD43_3688</name>
</gene>
<dbReference type="PANTHER" id="PTHR47163:SF2">
    <property type="entry name" value="SI:DKEY-17M8.2"/>
    <property type="match status" value="1"/>
</dbReference>
<evidence type="ECO:0000313" key="3">
    <source>
        <dbReference type="Proteomes" id="UP000268007"/>
    </source>
</evidence>
<dbReference type="InterPro" id="IPR024445">
    <property type="entry name" value="Tnp_ISXO2-like"/>
</dbReference>
<dbReference type="InterPro" id="IPR053164">
    <property type="entry name" value="IS1016-like_transposase"/>
</dbReference>
<dbReference type="NCBIfam" id="NF033547">
    <property type="entry name" value="transpos_IS1595"/>
    <property type="match status" value="1"/>
</dbReference>
<keyword evidence="3" id="KW-1185">Reference proteome</keyword>
<dbReference type="PANTHER" id="PTHR47163">
    <property type="entry name" value="DDE_TNP_IS1595 DOMAIN-CONTAINING PROTEIN"/>
    <property type="match status" value="1"/>
</dbReference>
<protein>
    <submittedName>
        <fullName evidence="2">Transposase-like protein</fullName>
    </submittedName>
</protein>
<sequence length="327" mass="37824">MEATGKTLPFKTINDIAIYFQEQKTCINYLIKLRWPNGVECPFCDHKKVYNIQGAKPHFKCAACRKHFSALKGSIFENSAIPLSKWFMAIYILSTHKKGISSIQVGRDIGVRQKTAWFMMQRIRYAVKMQSFNRDKLGLTGVVEMDESYIGGKQANMHKKKLAKILESGEQQKLTIAGAIERGGEVRAQYIPKTNYEHIIPFLIKNVHQGTKLMTDEHSVYTTAKRLFKHKTIKHMLKEYVRGDVHTNTIENFWSVLKRGIYGTYHFITVKHVQNYLEEFAFRFNNRNITEAQRFDKLVSLSNHRITYKALTDHGQKESKSSKPANP</sequence>
<dbReference type="OrthoDB" id="9783459at2"/>
<dbReference type="RefSeq" id="WP_121198971.1">
    <property type="nucleotide sequence ID" value="NZ_RBKU01000001.1"/>
</dbReference>
<feature type="domain" description="ISXO2-like transposase" evidence="1">
    <location>
        <begin position="138"/>
        <end position="285"/>
    </location>
</feature>
<dbReference type="EMBL" id="RBKU01000001">
    <property type="protein sequence ID" value="RKR83479.1"/>
    <property type="molecule type" value="Genomic_DNA"/>
</dbReference>
<dbReference type="AlphaFoldDB" id="A0A495J656"/>